<dbReference type="OrthoDB" id="10292817at2759"/>
<dbReference type="AlphaFoldDB" id="M2XTZ8"/>
<dbReference type="KEGG" id="gsl:Gasu_55640"/>
<dbReference type="GeneID" id="17085829"/>
<organism evidence="1 2">
    <name type="scientific">Galdieria sulphuraria</name>
    <name type="common">Red alga</name>
    <dbReference type="NCBI Taxonomy" id="130081"/>
    <lineage>
        <taxon>Eukaryota</taxon>
        <taxon>Rhodophyta</taxon>
        <taxon>Bangiophyceae</taxon>
        <taxon>Galdieriales</taxon>
        <taxon>Galdieriaceae</taxon>
        <taxon>Galdieria</taxon>
    </lineage>
</organism>
<dbReference type="EMBL" id="KB454541">
    <property type="protein sequence ID" value="EME26879.1"/>
    <property type="molecule type" value="Genomic_DNA"/>
</dbReference>
<evidence type="ECO:0000313" key="2">
    <source>
        <dbReference type="Proteomes" id="UP000030680"/>
    </source>
</evidence>
<proteinExistence type="predicted"/>
<sequence length="158" mass="18661">MWSCSTRRIFPCKHKPITKIYGRNVSLDACAETETDKVIFRQKLREVRKSLAASYLGKRFEGVKPKPKREPTQQDLYYRWAPIAKKQFVVKTFNPDYSLLGPEHYERERGLHMNDFNIKMEQKRKEVAEKLAKESPTWVTRDNLDRKIESVLSALLDK</sequence>
<evidence type="ECO:0000313" key="1">
    <source>
        <dbReference type="EMBL" id="EME26879.1"/>
    </source>
</evidence>
<accession>M2XTZ8</accession>
<protein>
    <submittedName>
        <fullName evidence="1">Uncharacterized protein</fullName>
    </submittedName>
</protein>
<gene>
    <name evidence="1" type="ORF">Gasu_55640</name>
</gene>
<dbReference type="Gramene" id="EME26879">
    <property type="protein sequence ID" value="EME26879"/>
    <property type="gene ID" value="Gasu_55640"/>
</dbReference>
<keyword evidence="2" id="KW-1185">Reference proteome</keyword>
<reference evidence="2" key="1">
    <citation type="journal article" date="2013" name="Science">
        <title>Gene transfer from bacteria and archaea facilitated evolution of an extremophilic eukaryote.</title>
        <authorList>
            <person name="Schonknecht G."/>
            <person name="Chen W.H."/>
            <person name="Ternes C.M."/>
            <person name="Barbier G.G."/>
            <person name="Shrestha R.P."/>
            <person name="Stanke M."/>
            <person name="Brautigam A."/>
            <person name="Baker B.J."/>
            <person name="Banfield J.F."/>
            <person name="Garavito R.M."/>
            <person name="Carr K."/>
            <person name="Wilkerson C."/>
            <person name="Rensing S.A."/>
            <person name="Gagneul D."/>
            <person name="Dickenson N.E."/>
            <person name="Oesterhelt C."/>
            <person name="Lercher M.J."/>
            <person name="Weber A.P."/>
        </authorList>
    </citation>
    <scope>NUCLEOTIDE SEQUENCE [LARGE SCALE GENOMIC DNA]</scope>
    <source>
        <strain evidence="2">074W</strain>
    </source>
</reference>
<dbReference type="RefSeq" id="XP_005703399.1">
    <property type="nucleotide sequence ID" value="XM_005703342.1"/>
</dbReference>
<dbReference type="Proteomes" id="UP000030680">
    <property type="component" value="Unassembled WGS sequence"/>
</dbReference>
<name>M2XTZ8_GALSU</name>